<keyword evidence="2" id="KW-1185">Reference proteome</keyword>
<dbReference type="HOGENOM" id="CLU_2612549_0_0_1"/>
<reference evidence="1 2" key="1">
    <citation type="submission" date="2014-04" db="EMBL/GenBank/DDBJ databases">
        <authorList>
            <consortium name="DOE Joint Genome Institute"/>
            <person name="Kuo A."/>
            <person name="Martino E."/>
            <person name="Perotto S."/>
            <person name="Kohler A."/>
            <person name="Nagy L.G."/>
            <person name="Floudas D."/>
            <person name="Copeland A."/>
            <person name="Barry K.W."/>
            <person name="Cichocki N."/>
            <person name="Veneault-Fourrey C."/>
            <person name="LaButti K."/>
            <person name="Lindquist E.A."/>
            <person name="Lipzen A."/>
            <person name="Lundell T."/>
            <person name="Morin E."/>
            <person name="Murat C."/>
            <person name="Sun H."/>
            <person name="Tunlid A."/>
            <person name="Henrissat B."/>
            <person name="Grigoriev I.V."/>
            <person name="Hibbett D.S."/>
            <person name="Martin F."/>
            <person name="Nordberg H.P."/>
            <person name="Cantor M.N."/>
            <person name="Hua S.X."/>
        </authorList>
    </citation>
    <scope>NUCLEOTIDE SEQUENCE [LARGE SCALE GENOMIC DNA]</scope>
    <source>
        <strain evidence="1 2">Zn</strain>
    </source>
</reference>
<organism evidence="1 2">
    <name type="scientific">Oidiodendron maius (strain Zn)</name>
    <dbReference type="NCBI Taxonomy" id="913774"/>
    <lineage>
        <taxon>Eukaryota</taxon>
        <taxon>Fungi</taxon>
        <taxon>Dikarya</taxon>
        <taxon>Ascomycota</taxon>
        <taxon>Pezizomycotina</taxon>
        <taxon>Leotiomycetes</taxon>
        <taxon>Leotiomycetes incertae sedis</taxon>
        <taxon>Myxotrichaceae</taxon>
        <taxon>Oidiodendron</taxon>
    </lineage>
</organism>
<dbReference type="GO" id="GO:0005506">
    <property type="term" value="F:iron ion binding"/>
    <property type="evidence" value="ECO:0007669"/>
    <property type="project" value="InterPro"/>
</dbReference>
<evidence type="ECO:0000313" key="1">
    <source>
        <dbReference type="EMBL" id="KIN02841.1"/>
    </source>
</evidence>
<dbReference type="SUPFAM" id="SSF48264">
    <property type="entry name" value="Cytochrome P450"/>
    <property type="match status" value="1"/>
</dbReference>
<feature type="non-terminal residue" evidence="1">
    <location>
        <position position="1"/>
    </location>
</feature>
<protein>
    <recommendedName>
        <fullName evidence="3">Cytochrome P450</fullName>
    </recommendedName>
</protein>
<name>A0A0C3H3R9_OIDMZ</name>
<dbReference type="Proteomes" id="UP000054321">
    <property type="component" value="Unassembled WGS sequence"/>
</dbReference>
<dbReference type="GO" id="GO:0016705">
    <property type="term" value="F:oxidoreductase activity, acting on paired donors, with incorporation or reduction of molecular oxygen"/>
    <property type="evidence" value="ECO:0007669"/>
    <property type="project" value="InterPro"/>
</dbReference>
<dbReference type="GO" id="GO:0004497">
    <property type="term" value="F:monooxygenase activity"/>
    <property type="evidence" value="ECO:0007669"/>
    <property type="project" value="InterPro"/>
</dbReference>
<dbReference type="InterPro" id="IPR036396">
    <property type="entry name" value="Cyt_P450_sf"/>
</dbReference>
<dbReference type="AlphaFoldDB" id="A0A0C3H3R9"/>
<gene>
    <name evidence="1" type="ORF">OIDMADRAFT_119338</name>
</gene>
<sequence length="79" mass="9224">VSVYAISRYIYLLYFHPLSKFPGPRIAAVSNIWYTYHWSVSLSGRYPWAIERILIKYGDVVRIAPNELVFVTPQAFRGE</sequence>
<dbReference type="Gene3D" id="1.10.630.10">
    <property type="entry name" value="Cytochrome P450"/>
    <property type="match status" value="1"/>
</dbReference>
<dbReference type="InParanoid" id="A0A0C3H3R9"/>
<evidence type="ECO:0008006" key="3">
    <source>
        <dbReference type="Google" id="ProtNLM"/>
    </source>
</evidence>
<dbReference type="EMBL" id="KN832874">
    <property type="protein sequence ID" value="KIN02841.1"/>
    <property type="molecule type" value="Genomic_DNA"/>
</dbReference>
<dbReference type="STRING" id="913774.A0A0C3H3R9"/>
<proteinExistence type="predicted"/>
<evidence type="ECO:0000313" key="2">
    <source>
        <dbReference type="Proteomes" id="UP000054321"/>
    </source>
</evidence>
<dbReference type="OrthoDB" id="1470350at2759"/>
<dbReference type="GO" id="GO:0020037">
    <property type="term" value="F:heme binding"/>
    <property type="evidence" value="ECO:0007669"/>
    <property type="project" value="InterPro"/>
</dbReference>
<accession>A0A0C3H3R9</accession>
<reference evidence="2" key="2">
    <citation type="submission" date="2015-01" db="EMBL/GenBank/DDBJ databases">
        <title>Evolutionary Origins and Diversification of the Mycorrhizal Mutualists.</title>
        <authorList>
            <consortium name="DOE Joint Genome Institute"/>
            <consortium name="Mycorrhizal Genomics Consortium"/>
            <person name="Kohler A."/>
            <person name="Kuo A."/>
            <person name="Nagy L.G."/>
            <person name="Floudas D."/>
            <person name="Copeland A."/>
            <person name="Barry K.W."/>
            <person name="Cichocki N."/>
            <person name="Veneault-Fourrey C."/>
            <person name="LaButti K."/>
            <person name="Lindquist E.A."/>
            <person name="Lipzen A."/>
            <person name="Lundell T."/>
            <person name="Morin E."/>
            <person name="Murat C."/>
            <person name="Riley R."/>
            <person name="Ohm R."/>
            <person name="Sun H."/>
            <person name="Tunlid A."/>
            <person name="Henrissat B."/>
            <person name="Grigoriev I.V."/>
            <person name="Hibbett D.S."/>
            <person name="Martin F."/>
        </authorList>
    </citation>
    <scope>NUCLEOTIDE SEQUENCE [LARGE SCALE GENOMIC DNA]</scope>
    <source>
        <strain evidence="2">Zn</strain>
    </source>
</reference>